<evidence type="ECO:0000256" key="1">
    <source>
        <dbReference type="SAM" id="MobiDB-lite"/>
    </source>
</evidence>
<name>A0A819VS23_9BILA</name>
<feature type="region of interest" description="Disordered" evidence="1">
    <location>
        <begin position="448"/>
        <end position="484"/>
    </location>
</feature>
<feature type="compositionally biased region" description="Acidic residues" evidence="1">
    <location>
        <begin position="465"/>
        <end position="474"/>
    </location>
</feature>
<dbReference type="AlphaFoldDB" id="A0A819VS23"/>
<evidence type="ECO:0000313" key="2">
    <source>
        <dbReference type="EMBL" id="CAF4113387.1"/>
    </source>
</evidence>
<accession>A0A819VS23</accession>
<dbReference type="Proteomes" id="UP000663836">
    <property type="component" value="Unassembled WGS sequence"/>
</dbReference>
<sequence>MSSEIEVEILKAQGINNVLSLLRAQDLYSFFKLDCEELEDLRNRACLKLKNGEYMIRPAIKDNLDYCIAVLKGKLHEQLPYRSENHDSSSNNSNEQPNCFINTFISSLNDNMNRSKYRYQYNSMMRRFTSSVYALGGRNVYQFLRLNIPGAFPSIPTLESYHNEFSKRIEEGEYRFDELVSYSNKINCSYIYISEDCTSVISKVNYDVTTNSFIGFCPELKNGLPSIRQYQTDDFYELEEWFQTVKQSTLVNIHTVQPITHEAAAPFLLSCFGTDNQIVSISILFRWLYIYEKCHTNNIKVVGFSSDADPKFVKAMRLATGYFSQLPNINILDREDIFEIQIPDSWICTNSNAIKFPTHHKQNQNNSFSSTSTSIDEITMANIEQTIYDAYEHAKSFIEKLEMLPLLVKNHVFELNSLCIHIRDYLKNTIYINDYSILNDDDLEFDSDSDEEINNDLSTTHENSESECEDSDNEPETKSTKDNYNGMRIYSSVADKDKRKFFKMEINGKQKYIHKQTAAWYLTNKNNRLSSDRTVRVQQTNKQ</sequence>
<gene>
    <name evidence="2" type="ORF">JBS370_LOCUS32297</name>
</gene>
<proteinExistence type="predicted"/>
<organism evidence="2 3">
    <name type="scientific">Rotaria sordida</name>
    <dbReference type="NCBI Taxonomy" id="392033"/>
    <lineage>
        <taxon>Eukaryota</taxon>
        <taxon>Metazoa</taxon>
        <taxon>Spiralia</taxon>
        <taxon>Gnathifera</taxon>
        <taxon>Rotifera</taxon>
        <taxon>Eurotatoria</taxon>
        <taxon>Bdelloidea</taxon>
        <taxon>Philodinida</taxon>
        <taxon>Philodinidae</taxon>
        <taxon>Rotaria</taxon>
    </lineage>
</organism>
<evidence type="ECO:0000313" key="3">
    <source>
        <dbReference type="Proteomes" id="UP000663836"/>
    </source>
</evidence>
<comment type="caution">
    <text evidence="2">The sequence shown here is derived from an EMBL/GenBank/DDBJ whole genome shotgun (WGS) entry which is preliminary data.</text>
</comment>
<protein>
    <submittedName>
        <fullName evidence="2">Uncharacterized protein</fullName>
    </submittedName>
</protein>
<reference evidence="2" key="1">
    <citation type="submission" date="2021-02" db="EMBL/GenBank/DDBJ databases">
        <authorList>
            <person name="Nowell W R."/>
        </authorList>
    </citation>
    <scope>NUCLEOTIDE SEQUENCE</scope>
</reference>
<dbReference type="EMBL" id="CAJOBD010008470">
    <property type="protein sequence ID" value="CAF4113387.1"/>
    <property type="molecule type" value="Genomic_DNA"/>
</dbReference>